<reference evidence="3" key="1">
    <citation type="submission" date="2016-06" db="UniProtKB">
        <authorList>
            <consortium name="WormBaseParasite"/>
        </authorList>
    </citation>
    <scope>IDENTIFICATION</scope>
</reference>
<dbReference type="Proteomes" id="UP000267606">
    <property type="component" value="Unassembled WGS sequence"/>
</dbReference>
<keyword evidence="2" id="KW-1185">Reference proteome</keyword>
<sequence>MKSAEKSSELDDAIIGIKNISISDNFIASEIDKSCTNSKLDPNIINTKIDEKNMPAKLRGKQWIIKRAIGEVIRTYSVFGDILYKLGVRCNLQYMN</sequence>
<organism evidence="3">
    <name type="scientific">Onchocerca flexuosa</name>
    <dbReference type="NCBI Taxonomy" id="387005"/>
    <lineage>
        <taxon>Eukaryota</taxon>
        <taxon>Metazoa</taxon>
        <taxon>Ecdysozoa</taxon>
        <taxon>Nematoda</taxon>
        <taxon>Chromadorea</taxon>
        <taxon>Rhabditida</taxon>
        <taxon>Spirurina</taxon>
        <taxon>Spiruromorpha</taxon>
        <taxon>Filarioidea</taxon>
        <taxon>Onchocercidae</taxon>
        <taxon>Onchocerca</taxon>
    </lineage>
</organism>
<name>A0A183I8C3_9BILA</name>
<dbReference type="AlphaFoldDB" id="A0A183I8C3"/>
<proteinExistence type="predicted"/>
<evidence type="ECO:0000313" key="1">
    <source>
        <dbReference type="EMBL" id="VDP25622.1"/>
    </source>
</evidence>
<protein>
    <submittedName>
        <fullName evidence="3">Transposase</fullName>
    </submittedName>
</protein>
<gene>
    <name evidence="1" type="ORF">OFLC_LOCUS15985</name>
</gene>
<dbReference type="EMBL" id="UZAJ01043470">
    <property type="protein sequence ID" value="VDP25622.1"/>
    <property type="molecule type" value="Genomic_DNA"/>
</dbReference>
<dbReference type="WBParaSite" id="OFLC_0001599801-mRNA-1">
    <property type="protein sequence ID" value="OFLC_0001599801-mRNA-1"/>
    <property type="gene ID" value="OFLC_0001599801"/>
</dbReference>
<accession>A0A183I8C3</accession>
<evidence type="ECO:0000313" key="2">
    <source>
        <dbReference type="Proteomes" id="UP000267606"/>
    </source>
</evidence>
<evidence type="ECO:0000313" key="3">
    <source>
        <dbReference type="WBParaSite" id="OFLC_0001599801-mRNA-1"/>
    </source>
</evidence>
<reference evidence="1 2" key="2">
    <citation type="submission" date="2018-11" db="EMBL/GenBank/DDBJ databases">
        <authorList>
            <consortium name="Pathogen Informatics"/>
        </authorList>
    </citation>
    <scope>NUCLEOTIDE SEQUENCE [LARGE SCALE GENOMIC DNA]</scope>
</reference>
<dbReference type="STRING" id="387005.A0A183I8C3"/>